<dbReference type="InterPro" id="IPR036728">
    <property type="entry name" value="PBP_GOBP_sf"/>
</dbReference>
<dbReference type="OrthoDB" id="6610259at2759"/>
<dbReference type="CDD" id="cd23992">
    <property type="entry name" value="PBP_GOBP"/>
    <property type="match status" value="1"/>
</dbReference>
<evidence type="ECO:0000313" key="2">
    <source>
        <dbReference type="Proteomes" id="UP000801492"/>
    </source>
</evidence>
<organism evidence="1 2">
    <name type="scientific">Ignelater luminosus</name>
    <name type="common">Cucubano</name>
    <name type="synonym">Pyrophorus luminosus</name>
    <dbReference type="NCBI Taxonomy" id="2038154"/>
    <lineage>
        <taxon>Eukaryota</taxon>
        <taxon>Metazoa</taxon>
        <taxon>Ecdysozoa</taxon>
        <taxon>Arthropoda</taxon>
        <taxon>Hexapoda</taxon>
        <taxon>Insecta</taxon>
        <taxon>Pterygota</taxon>
        <taxon>Neoptera</taxon>
        <taxon>Endopterygota</taxon>
        <taxon>Coleoptera</taxon>
        <taxon>Polyphaga</taxon>
        <taxon>Elateriformia</taxon>
        <taxon>Elateroidea</taxon>
        <taxon>Elateridae</taxon>
        <taxon>Agrypninae</taxon>
        <taxon>Pyrophorini</taxon>
        <taxon>Ignelater</taxon>
    </lineage>
</organism>
<accession>A0A8K0G3V3</accession>
<dbReference type="GO" id="GO:0005549">
    <property type="term" value="F:odorant binding"/>
    <property type="evidence" value="ECO:0007669"/>
    <property type="project" value="InterPro"/>
</dbReference>
<evidence type="ECO:0000313" key="1">
    <source>
        <dbReference type="EMBL" id="KAF2884909.1"/>
    </source>
</evidence>
<dbReference type="AlphaFoldDB" id="A0A8K0G3V3"/>
<protein>
    <submittedName>
        <fullName evidence="1">Uncharacterized protein</fullName>
    </submittedName>
</protein>
<gene>
    <name evidence="1" type="ORF">ILUMI_21280</name>
</gene>
<dbReference type="InterPro" id="IPR006170">
    <property type="entry name" value="PBP/GOBP"/>
</dbReference>
<dbReference type="EMBL" id="VTPC01090049">
    <property type="protein sequence ID" value="KAF2884909.1"/>
    <property type="molecule type" value="Genomic_DNA"/>
</dbReference>
<dbReference type="Gene3D" id="1.10.238.20">
    <property type="entry name" value="Pheromone/general odorant binding protein domain"/>
    <property type="match status" value="1"/>
</dbReference>
<keyword evidence="2" id="KW-1185">Reference proteome</keyword>
<reference evidence="1" key="1">
    <citation type="submission" date="2019-08" db="EMBL/GenBank/DDBJ databases">
        <title>The genome of the North American firefly Photinus pyralis.</title>
        <authorList>
            <consortium name="Photinus pyralis genome working group"/>
            <person name="Fallon T.R."/>
            <person name="Sander Lower S.E."/>
            <person name="Weng J.-K."/>
        </authorList>
    </citation>
    <scope>NUCLEOTIDE SEQUENCE</scope>
    <source>
        <strain evidence="1">TRF0915ILg1</strain>
        <tissue evidence="1">Whole body</tissue>
    </source>
</reference>
<comment type="caution">
    <text evidence="1">The sequence shown here is derived from an EMBL/GenBank/DDBJ whole genome shotgun (WGS) entry which is preliminary data.</text>
</comment>
<dbReference type="SUPFAM" id="SSF47565">
    <property type="entry name" value="Insect pheromone/odorant-binding proteins"/>
    <property type="match status" value="1"/>
</dbReference>
<sequence length="91" mass="10385">MKDGKISVDAVRAQMAKLPPSISESAQAAFEQCKDIMKSTDKCEAAYEFYKCTYDFDPSVKLLLTLKMRSLLWLTGYQAIYHLLCHDLPLF</sequence>
<proteinExistence type="predicted"/>
<dbReference type="Pfam" id="PF01395">
    <property type="entry name" value="PBP_GOBP"/>
    <property type="match status" value="1"/>
</dbReference>
<dbReference type="Proteomes" id="UP000801492">
    <property type="component" value="Unassembled WGS sequence"/>
</dbReference>
<name>A0A8K0G3V3_IGNLU</name>